<keyword evidence="3" id="KW-1003">Cell membrane</keyword>
<evidence type="ECO:0000256" key="4">
    <source>
        <dbReference type="ARBA" id="ARBA00022692"/>
    </source>
</evidence>
<dbReference type="GO" id="GO:0005886">
    <property type="term" value="C:plasma membrane"/>
    <property type="evidence" value="ECO:0007669"/>
    <property type="project" value="UniProtKB-SubCell"/>
</dbReference>
<reference evidence="9" key="1">
    <citation type="journal article" date="2014" name="Int. J. Syst. Evol. Microbiol.">
        <title>Complete genome sequence of Corynebacterium casei LMG S-19264T (=DSM 44701T), isolated from a smear-ripened cheese.</title>
        <authorList>
            <consortium name="US DOE Joint Genome Institute (JGI-PGF)"/>
            <person name="Walter F."/>
            <person name="Albersmeier A."/>
            <person name="Kalinowski J."/>
            <person name="Ruckert C."/>
        </authorList>
    </citation>
    <scope>NUCLEOTIDE SEQUENCE</scope>
    <source>
        <strain evidence="9">CGMCC 1.15178</strain>
    </source>
</reference>
<keyword evidence="9" id="KW-0762">Sugar transport</keyword>
<evidence type="ECO:0000313" key="10">
    <source>
        <dbReference type="Proteomes" id="UP000612456"/>
    </source>
</evidence>
<dbReference type="AlphaFoldDB" id="A0A917DLS4"/>
<dbReference type="PANTHER" id="PTHR43744">
    <property type="entry name" value="ABC TRANSPORTER PERMEASE PROTEIN MG189-RELATED-RELATED"/>
    <property type="match status" value="1"/>
</dbReference>
<accession>A0A917DLS4</accession>
<sequence length="280" mass="31381">MLQAVQKKKKEKVDIIANVIVTLLAVLNLFPLYWLFTSSLKNSSDVLKMPPDWWPRTFTFSNYTEVFSSQPALRWTFNSLYVAGLTTVLVVIASSMAAYAFSKLQFKGKQIIFILFVSSMMVPKEVMIVPLFRITQQFGMVNSLNGMIWPNVATAFGVFLLKGFFDSAPDALREAARIDGAGEVRTFLQVILPIVKPGIGALFILNFVQVWNDYLWQLVIGQDKETKTLMVGIATLMQDLNPNFAYKMAGATVAAIPMLLIFFLFQRFFTAGISIGAVKE</sequence>
<evidence type="ECO:0000313" key="9">
    <source>
        <dbReference type="EMBL" id="GGD47712.1"/>
    </source>
</evidence>
<keyword evidence="2 7" id="KW-0813">Transport</keyword>
<name>A0A917DLS4_9BACL</name>
<gene>
    <name evidence="9" type="ORF">GCM10010911_01530</name>
</gene>
<dbReference type="PANTHER" id="PTHR43744:SF12">
    <property type="entry name" value="ABC TRANSPORTER PERMEASE PROTEIN MG189-RELATED"/>
    <property type="match status" value="1"/>
</dbReference>
<organism evidence="9 10">
    <name type="scientific">Paenibacillus nasutitermitis</name>
    <dbReference type="NCBI Taxonomy" id="1652958"/>
    <lineage>
        <taxon>Bacteria</taxon>
        <taxon>Bacillati</taxon>
        <taxon>Bacillota</taxon>
        <taxon>Bacilli</taxon>
        <taxon>Bacillales</taxon>
        <taxon>Paenibacillaceae</taxon>
        <taxon>Paenibacillus</taxon>
    </lineage>
</organism>
<reference evidence="9" key="2">
    <citation type="submission" date="2020-09" db="EMBL/GenBank/DDBJ databases">
        <authorList>
            <person name="Sun Q."/>
            <person name="Zhou Y."/>
        </authorList>
    </citation>
    <scope>NUCLEOTIDE SEQUENCE</scope>
    <source>
        <strain evidence="9">CGMCC 1.15178</strain>
    </source>
</reference>
<feature type="transmembrane region" description="Helical" evidence="7">
    <location>
        <begin position="15"/>
        <end position="36"/>
    </location>
</feature>
<dbReference type="EMBL" id="BMHP01000001">
    <property type="protein sequence ID" value="GGD47712.1"/>
    <property type="molecule type" value="Genomic_DNA"/>
</dbReference>
<comment type="caution">
    <text evidence="9">The sequence shown here is derived from an EMBL/GenBank/DDBJ whole genome shotgun (WGS) entry which is preliminary data.</text>
</comment>
<feature type="domain" description="ABC transmembrane type-1" evidence="8">
    <location>
        <begin position="76"/>
        <end position="265"/>
    </location>
</feature>
<proteinExistence type="inferred from homology"/>
<evidence type="ECO:0000256" key="7">
    <source>
        <dbReference type="RuleBase" id="RU363032"/>
    </source>
</evidence>
<dbReference type="RefSeq" id="WP_188988191.1">
    <property type="nucleotide sequence ID" value="NZ_BMHP01000001.1"/>
</dbReference>
<protein>
    <submittedName>
        <fullName evidence="9">Sugar transport protein (Permease)</fullName>
    </submittedName>
</protein>
<feature type="transmembrane region" description="Helical" evidence="7">
    <location>
        <begin position="186"/>
        <end position="208"/>
    </location>
</feature>
<dbReference type="InterPro" id="IPR035906">
    <property type="entry name" value="MetI-like_sf"/>
</dbReference>
<keyword evidence="5 7" id="KW-1133">Transmembrane helix</keyword>
<dbReference type="Proteomes" id="UP000612456">
    <property type="component" value="Unassembled WGS sequence"/>
</dbReference>
<dbReference type="SUPFAM" id="SSF161098">
    <property type="entry name" value="MetI-like"/>
    <property type="match status" value="1"/>
</dbReference>
<evidence type="ECO:0000256" key="3">
    <source>
        <dbReference type="ARBA" id="ARBA00022475"/>
    </source>
</evidence>
<dbReference type="PROSITE" id="PS50928">
    <property type="entry name" value="ABC_TM1"/>
    <property type="match status" value="1"/>
</dbReference>
<dbReference type="Gene3D" id="1.10.3720.10">
    <property type="entry name" value="MetI-like"/>
    <property type="match status" value="1"/>
</dbReference>
<keyword evidence="4 7" id="KW-0812">Transmembrane</keyword>
<keyword evidence="10" id="KW-1185">Reference proteome</keyword>
<feature type="transmembrane region" description="Helical" evidence="7">
    <location>
        <begin position="147"/>
        <end position="165"/>
    </location>
</feature>
<feature type="transmembrane region" description="Helical" evidence="7">
    <location>
        <begin position="244"/>
        <end position="265"/>
    </location>
</feature>
<evidence type="ECO:0000256" key="5">
    <source>
        <dbReference type="ARBA" id="ARBA00022989"/>
    </source>
</evidence>
<dbReference type="GO" id="GO:0055085">
    <property type="term" value="P:transmembrane transport"/>
    <property type="evidence" value="ECO:0007669"/>
    <property type="project" value="InterPro"/>
</dbReference>
<dbReference type="InterPro" id="IPR000515">
    <property type="entry name" value="MetI-like"/>
</dbReference>
<evidence type="ECO:0000259" key="8">
    <source>
        <dbReference type="PROSITE" id="PS50928"/>
    </source>
</evidence>
<evidence type="ECO:0000256" key="6">
    <source>
        <dbReference type="ARBA" id="ARBA00023136"/>
    </source>
</evidence>
<dbReference type="Pfam" id="PF00528">
    <property type="entry name" value="BPD_transp_1"/>
    <property type="match status" value="1"/>
</dbReference>
<evidence type="ECO:0000256" key="2">
    <source>
        <dbReference type="ARBA" id="ARBA00022448"/>
    </source>
</evidence>
<keyword evidence="6 7" id="KW-0472">Membrane</keyword>
<feature type="transmembrane region" description="Helical" evidence="7">
    <location>
        <begin position="80"/>
        <end position="101"/>
    </location>
</feature>
<feature type="transmembrane region" description="Helical" evidence="7">
    <location>
        <begin position="113"/>
        <end position="135"/>
    </location>
</feature>
<comment type="similarity">
    <text evidence="7">Belongs to the binding-protein-dependent transport system permease family.</text>
</comment>
<evidence type="ECO:0000256" key="1">
    <source>
        <dbReference type="ARBA" id="ARBA00004651"/>
    </source>
</evidence>
<dbReference type="CDD" id="cd06261">
    <property type="entry name" value="TM_PBP2"/>
    <property type="match status" value="1"/>
</dbReference>
<comment type="subcellular location">
    <subcellularLocation>
        <location evidence="1 7">Cell membrane</location>
        <topology evidence="1 7">Multi-pass membrane protein</topology>
    </subcellularLocation>
</comment>